<name>A0A8X6ID81_NEPPI</name>
<evidence type="ECO:0000313" key="2">
    <source>
        <dbReference type="Proteomes" id="UP000887013"/>
    </source>
</evidence>
<accession>A0A8X6ID81</accession>
<reference evidence="1" key="1">
    <citation type="submission" date="2020-08" db="EMBL/GenBank/DDBJ databases">
        <title>Multicomponent nature underlies the extraordinary mechanical properties of spider dragline silk.</title>
        <authorList>
            <person name="Kono N."/>
            <person name="Nakamura H."/>
            <person name="Mori M."/>
            <person name="Yoshida Y."/>
            <person name="Ohtoshi R."/>
            <person name="Malay A.D."/>
            <person name="Moran D.A.P."/>
            <person name="Tomita M."/>
            <person name="Numata K."/>
            <person name="Arakawa K."/>
        </authorList>
    </citation>
    <scope>NUCLEOTIDE SEQUENCE</scope>
</reference>
<dbReference type="EMBL" id="BMAW01089692">
    <property type="protein sequence ID" value="GFS41147.1"/>
    <property type="molecule type" value="Genomic_DNA"/>
</dbReference>
<proteinExistence type="predicted"/>
<dbReference type="AlphaFoldDB" id="A0A8X6ID81"/>
<evidence type="ECO:0000313" key="1">
    <source>
        <dbReference type="EMBL" id="GFS41147.1"/>
    </source>
</evidence>
<keyword evidence="2" id="KW-1185">Reference proteome</keyword>
<protein>
    <submittedName>
        <fullName evidence="1">Uncharacterized protein</fullName>
    </submittedName>
</protein>
<sequence>MSLNLQYKPLISTEKPKFLSRLEDEKFNTFLSDIKHEAFIVILWGRGRMKEEIRDEIMNGILSEGTQNYFQRIEYLTHEDAIQKKCRHTSTRLRSTISNRTEVILA</sequence>
<dbReference type="Proteomes" id="UP000887013">
    <property type="component" value="Unassembled WGS sequence"/>
</dbReference>
<gene>
    <name evidence="1" type="ORF">NPIL_381421</name>
</gene>
<comment type="caution">
    <text evidence="1">The sequence shown here is derived from an EMBL/GenBank/DDBJ whole genome shotgun (WGS) entry which is preliminary data.</text>
</comment>
<organism evidence="1 2">
    <name type="scientific">Nephila pilipes</name>
    <name type="common">Giant wood spider</name>
    <name type="synonym">Nephila maculata</name>
    <dbReference type="NCBI Taxonomy" id="299642"/>
    <lineage>
        <taxon>Eukaryota</taxon>
        <taxon>Metazoa</taxon>
        <taxon>Ecdysozoa</taxon>
        <taxon>Arthropoda</taxon>
        <taxon>Chelicerata</taxon>
        <taxon>Arachnida</taxon>
        <taxon>Araneae</taxon>
        <taxon>Araneomorphae</taxon>
        <taxon>Entelegynae</taxon>
        <taxon>Araneoidea</taxon>
        <taxon>Nephilidae</taxon>
        <taxon>Nephila</taxon>
    </lineage>
</organism>